<dbReference type="STRING" id="1120996.SAMN02746066_01846"/>
<dbReference type="Gene3D" id="3.40.50.1980">
    <property type="entry name" value="Nitrogenase molybdenum iron protein domain"/>
    <property type="match status" value="3"/>
</dbReference>
<dbReference type="Proteomes" id="UP000184038">
    <property type="component" value="Unassembled WGS sequence"/>
</dbReference>
<proteinExistence type="inferred from homology"/>
<name>A0A1M7IG72_9FIRM</name>
<evidence type="ECO:0000256" key="1">
    <source>
        <dbReference type="ARBA" id="ARBA00023231"/>
    </source>
</evidence>
<comment type="similarity">
    <text evidence="2">Belongs to the NifD/NifK/NifE/NifN family.</text>
</comment>
<evidence type="ECO:0000256" key="2">
    <source>
        <dbReference type="RuleBase" id="RU004021"/>
    </source>
</evidence>
<organism evidence="4 5">
    <name type="scientific">Anaerosporobacter mobilis DSM 15930</name>
    <dbReference type="NCBI Taxonomy" id="1120996"/>
    <lineage>
        <taxon>Bacteria</taxon>
        <taxon>Bacillati</taxon>
        <taxon>Bacillota</taxon>
        <taxon>Clostridia</taxon>
        <taxon>Lachnospirales</taxon>
        <taxon>Lachnospiraceae</taxon>
        <taxon>Anaerosporobacter</taxon>
    </lineage>
</organism>
<dbReference type="PANTHER" id="PTHR33712:SF7">
    <property type="entry name" value="LIGHT-INDEPENDENT PROTOCHLOROPHYLLIDE REDUCTASE SUBUNIT B"/>
    <property type="match status" value="1"/>
</dbReference>
<dbReference type="EMBL" id="FRCP01000009">
    <property type="protein sequence ID" value="SHM39784.1"/>
    <property type="molecule type" value="Genomic_DNA"/>
</dbReference>
<accession>A0A1M7IG72</accession>
<dbReference type="AlphaFoldDB" id="A0A1M7IG72"/>
<dbReference type="Gene3D" id="1.20.89.10">
    <property type="entry name" value="Nitrogenase Molybdenum-iron Protein, subunit B, domain 4"/>
    <property type="match status" value="1"/>
</dbReference>
<dbReference type="PANTHER" id="PTHR33712">
    <property type="entry name" value="LIGHT-INDEPENDENT PROTOCHLOROPHYLLIDE REDUCTASE SUBUNIT B"/>
    <property type="match status" value="1"/>
</dbReference>
<dbReference type="PROSITE" id="PS00699">
    <property type="entry name" value="NITROGENASE_1_1"/>
    <property type="match status" value="1"/>
</dbReference>
<dbReference type="InterPro" id="IPR050152">
    <property type="entry name" value="ChlB/BchB/BchZ"/>
</dbReference>
<dbReference type="OrthoDB" id="9800746at2"/>
<sequence>MLNYTPKEMVEREALVINPCKTCQPVGALYAALGVHGCLPHSHGSQGCVAFHRMYLTRHFKDPIQASSSSFTEGASVFGGGSNLKTAVKNIFDLYDPDIVAVHTTCLSETIGDDLNALLIDITPTLSEGKYIVHANTPSYFGSHIHGFFNMVNGFMKYLSVSTGTSNGKLALFPGWLNPGDYRELKRLMTQMNVPFIMLPDTDGTVDTPTTGEYTMYEKGGTTIEEIKSLGDCKSSLGIGLTISAPSVGFLDKKCKVKGDTIPYPIGIDATDAFILKLQEFSAEEVPASVENQRGHLVDMMVDTHQYTYEKKVAIYGDPDFVIGMMALCLELGMIPKYCITGTPSLTFEQEGKSLLEKYGVKEECKVQAATQLNTTTDLFLLHQWIKNDAVDLLIGGTHGKHIARAEDIPLVRAGFDVIDRYCHSYFPVVGYEGAMRMVEKITNALMDYQDSHCEEKDVEMVM</sequence>
<evidence type="ECO:0000313" key="4">
    <source>
        <dbReference type="EMBL" id="SHM39784.1"/>
    </source>
</evidence>
<dbReference type="Pfam" id="PF00148">
    <property type="entry name" value="Oxidored_nitro"/>
    <property type="match status" value="1"/>
</dbReference>
<evidence type="ECO:0000259" key="3">
    <source>
        <dbReference type="Pfam" id="PF00148"/>
    </source>
</evidence>
<evidence type="ECO:0000313" key="5">
    <source>
        <dbReference type="Proteomes" id="UP000184038"/>
    </source>
</evidence>
<dbReference type="InterPro" id="IPR000318">
    <property type="entry name" value="Nase_comp1_CS"/>
</dbReference>
<dbReference type="GO" id="GO:0016163">
    <property type="term" value="F:nitrogenase activity"/>
    <property type="evidence" value="ECO:0007669"/>
    <property type="project" value="InterPro"/>
</dbReference>
<keyword evidence="5" id="KW-1185">Reference proteome</keyword>
<gene>
    <name evidence="4" type="ORF">SAMN02746066_01846</name>
</gene>
<keyword evidence="1 2" id="KW-0535">Nitrogen fixation</keyword>
<dbReference type="PROSITE" id="PS00090">
    <property type="entry name" value="NITROGENASE_1_2"/>
    <property type="match status" value="1"/>
</dbReference>
<protein>
    <submittedName>
        <fullName evidence="4">Nitrogenase molybdenum-iron protein beta chain</fullName>
    </submittedName>
</protein>
<dbReference type="InterPro" id="IPR000510">
    <property type="entry name" value="Nase/OxRdtase_comp1"/>
</dbReference>
<dbReference type="RefSeq" id="WP_073286422.1">
    <property type="nucleotide sequence ID" value="NZ_FRCP01000009.1"/>
</dbReference>
<feature type="domain" description="Nitrogenase/oxidoreductase component 1" evidence="3">
    <location>
        <begin position="23"/>
        <end position="446"/>
    </location>
</feature>
<dbReference type="SUPFAM" id="SSF53807">
    <property type="entry name" value="Helical backbone' metal receptor"/>
    <property type="match status" value="1"/>
</dbReference>
<reference evidence="4 5" key="1">
    <citation type="submission" date="2016-11" db="EMBL/GenBank/DDBJ databases">
        <authorList>
            <person name="Jaros S."/>
            <person name="Januszkiewicz K."/>
            <person name="Wedrychowicz H."/>
        </authorList>
    </citation>
    <scope>NUCLEOTIDE SEQUENCE [LARGE SCALE GENOMIC DNA]</scope>
    <source>
        <strain evidence="4 5">DSM 15930</strain>
    </source>
</reference>